<evidence type="ECO:0008006" key="3">
    <source>
        <dbReference type="Google" id="ProtNLM"/>
    </source>
</evidence>
<organism evidence="1 2">
    <name type="scientific">Aspergillus clavatus (strain ATCC 1007 / CBS 513.65 / DSM 816 / NCTC 3887 / NRRL 1 / QM 1276 / 107)</name>
    <dbReference type="NCBI Taxonomy" id="344612"/>
    <lineage>
        <taxon>Eukaryota</taxon>
        <taxon>Fungi</taxon>
        <taxon>Dikarya</taxon>
        <taxon>Ascomycota</taxon>
        <taxon>Pezizomycotina</taxon>
        <taxon>Eurotiomycetes</taxon>
        <taxon>Eurotiomycetidae</taxon>
        <taxon>Eurotiales</taxon>
        <taxon>Aspergillaceae</taxon>
        <taxon>Aspergillus</taxon>
        <taxon>Aspergillus subgen. Fumigati</taxon>
    </lineage>
</organism>
<protein>
    <recommendedName>
        <fullName evidence="3">S-adenosyl-L-methionine-dependent methyltransferase</fullName>
    </recommendedName>
</protein>
<dbReference type="PANTHER" id="PTHR43861">
    <property type="entry name" value="TRANS-ACONITATE 2-METHYLTRANSFERASE-RELATED"/>
    <property type="match status" value="1"/>
</dbReference>
<keyword evidence="2" id="KW-1185">Reference proteome</keyword>
<dbReference type="EMBL" id="DS027060">
    <property type="protein sequence ID" value="EAW06906.1"/>
    <property type="molecule type" value="Genomic_DNA"/>
</dbReference>
<dbReference type="GeneID" id="4700362"/>
<dbReference type="RefSeq" id="XP_001268332.1">
    <property type="nucleotide sequence ID" value="XM_001268331.1"/>
</dbReference>
<name>A1CUB9_ASPCL</name>
<dbReference type="InterPro" id="IPR029063">
    <property type="entry name" value="SAM-dependent_MTases_sf"/>
</dbReference>
<dbReference type="eggNOG" id="KOG1270">
    <property type="taxonomic scope" value="Eukaryota"/>
</dbReference>
<sequence length="241" mass="26950">MSTFTELNRQYFDKQASSYNGDFRNVLETIYNQVQSRRSWISDIWNDTETGKDPEIKVLEYACGTGAVSSALAPFVDKVVGIDVSEEMIKQYNSNAKETGFAGKMAGYVGDLFAESVPAEISGPEFQDFDLVAVSMALHHFDKPEFALKRLGERLKKGGMCLIIDLVPEDKHSPHAMGHAFPEANATIRTHGFTAEHMQKLFESAGLSHKVDYCVIEEPVVFRKEGKEISKTIFIARAQRT</sequence>
<dbReference type="Proteomes" id="UP000006701">
    <property type="component" value="Unassembled WGS sequence"/>
</dbReference>
<proteinExistence type="predicted"/>
<evidence type="ECO:0000313" key="2">
    <source>
        <dbReference type="Proteomes" id="UP000006701"/>
    </source>
</evidence>
<dbReference type="CDD" id="cd02440">
    <property type="entry name" value="AdoMet_MTases"/>
    <property type="match status" value="1"/>
</dbReference>
<dbReference type="AlphaFoldDB" id="A1CUB9"/>
<accession>A1CUB9</accession>
<dbReference type="STRING" id="344612.A1CUB9"/>
<evidence type="ECO:0000313" key="1">
    <source>
        <dbReference type="EMBL" id="EAW06906.1"/>
    </source>
</evidence>
<dbReference type="Gene3D" id="3.40.50.150">
    <property type="entry name" value="Vaccinia Virus protein VP39"/>
    <property type="match status" value="1"/>
</dbReference>
<dbReference type="OMA" id="HHFDKPD"/>
<gene>
    <name evidence="1" type="ORF">ACLA_086030</name>
</gene>
<dbReference type="VEuPathDB" id="FungiDB:ACLA_086030"/>
<dbReference type="OrthoDB" id="66144at2759"/>
<dbReference type="Pfam" id="PF13489">
    <property type="entry name" value="Methyltransf_23"/>
    <property type="match status" value="1"/>
</dbReference>
<dbReference type="KEGG" id="act:ACLA_086030"/>
<dbReference type="HOGENOM" id="CLU_037990_1_0_1"/>
<dbReference type="SUPFAM" id="SSF53335">
    <property type="entry name" value="S-adenosyl-L-methionine-dependent methyltransferases"/>
    <property type="match status" value="1"/>
</dbReference>
<reference evidence="1 2" key="1">
    <citation type="journal article" date="2008" name="PLoS Genet.">
        <title>Genomic islands in the pathogenic filamentous fungus Aspergillus fumigatus.</title>
        <authorList>
            <person name="Fedorova N.D."/>
            <person name="Khaldi N."/>
            <person name="Joardar V.S."/>
            <person name="Maiti R."/>
            <person name="Amedeo P."/>
            <person name="Anderson M.J."/>
            <person name="Crabtree J."/>
            <person name="Silva J.C."/>
            <person name="Badger J.H."/>
            <person name="Albarraq A."/>
            <person name="Angiuoli S."/>
            <person name="Bussey H."/>
            <person name="Bowyer P."/>
            <person name="Cotty P.J."/>
            <person name="Dyer P.S."/>
            <person name="Egan A."/>
            <person name="Galens K."/>
            <person name="Fraser-Liggett C.M."/>
            <person name="Haas B.J."/>
            <person name="Inman J.M."/>
            <person name="Kent R."/>
            <person name="Lemieux S."/>
            <person name="Malavazi I."/>
            <person name="Orvis J."/>
            <person name="Roemer T."/>
            <person name="Ronning C.M."/>
            <person name="Sundaram J.P."/>
            <person name="Sutton G."/>
            <person name="Turner G."/>
            <person name="Venter J.C."/>
            <person name="White O.R."/>
            <person name="Whitty B.R."/>
            <person name="Youngman P."/>
            <person name="Wolfe K.H."/>
            <person name="Goldman G.H."/>
            <person name="Wortman J.R."/>
            <person name="Jiang B."/>
            <person name="Denning D.W."/>
            <person name="Nierman W.C."/>
        </authorList>
    </citation>
    <scope>NUCLEOTIDE SEQUENCE [LARGE SCALE GENOMIC DNA]</scope>
    <source>
        <strain evidence="2">ATCC 1007 / CBS 513.65 / DSM 816 / NCTC 3887 / NRRL 1</strain>
    </source>
</reference>